<protein>
    <submittedName>
        <fullName evidence="2">Uncharacterized protein</fullName>
    </submittedName>
</protein>
<feature type="region of interest" description="Disordered" evidence="1">
    <location>
        <begin position="248"/>
        <end position="270"/>
    </location>
</feature>
<feature type="compositionally biased region" description="Polar residues" evidence="1">
    <location>
        <begin position="192"/>
        <end position="213"/>
    </location>
</feature>
<dbReference type="Proteomes" id="UP001221142">
    <property type="component" value="Unassembled WGS sequence"/>
</dbReference>
<feature type="region of interest" description="Disordered" evidence="1">
    <location>
        <begin position="1"/>
        <end position="31"/>
    </location>
</feature>
<reference evidence="2" key="1">
    <citation type="submission" date="2023-03" db="EMBL/GenBank/DDBJ databases">
        <title>Massive genome expansion in bonnet fungi (Mycena s.s.) driven by repeated elements and novel gene families across ecological guilds.</title>
        <authorList>
            <consortium name="Lawrence Berkeley National Laboratory"/>
            <person name="Harder C.B."/>
            <person name="Miyauchi S."/>
            <person name="Viragh M."/>
            <person name="Kuo A."/>
            <person name="Thoen E."/>
            <person name="Andreopoulos B."/>
            <person name="Lu D."/>
            <person name="Skrede I."/>
            <person name="Drula E."/>
            <person name="Henrissat B."/>
            <person name="Morin E."/>
            <person name="Kohler A."/>
            <person name="Barry K."/>
            <person name="LaButti K."/>
            <person name="Morin E."/>
            <person name="Salamov A."/>
            <person name="Lipzen A."/>
            <person name="Mereny Z."/>
            <person name="Hegedus B."/>
            <person name="Baldrian P."/>
            <person name="Stursova M."/>
            <person name="Weitz H."/>
            <person name="Taylor A."/>
            <person name="Grigoriev I.V."/>
            <person name="Nagy L.G."/>
            <person name="Martin F."/>
            <person name="Kauserud H."/>
        </authorList>
    </citation>
    <scope>NUCLEOTIDE SEQUENCE</scope>
    <source>
        <strain evidence="2">9284</strain>
    </source>
</reference>
<comment type="caution">
    <text evidence="2">The sequence shown here is derived from an EMBL/GenBank/DDBJ whole genome shotgun (WGS) entry which is preliminary data.</text>
</comment>
<feature type="compositionally biased region" description="Polar residues" evidence="1">
    <location>
        <begin position="161"/>
        <end position="172"/>
    </location>
</feature>
<feature type="compositionally biased region" description="Basic and acidic residues" evidence="1">
    <location>
        <begin position="173"/>
        <end position="186"/>
    </location>
</feature>
<proteinExistence type="predicted"/>
<sequence>MHPGHVSSTLFQPLTRARSPSPFNKDASPGHLPGTLIQSMHPSRPLVQSMFPVINKSLAPCIQAIHQGHALRTRTIQPGHSRGTLPPPIDPAIHSGQFIQHTSSAHTFPVNSVGTSFRSNHSDCVTSASFRSTHSVQHSFPASADSPFTRDTLAPGHVNDSPRTQITPSAHSLETRHQSIHREHSGHARVRPSQSMHPGHSLQSTRSRFQSVSPDHPSGPHLEQLTRDIRRFLGTRQPIHSARFSRAFPRDTHPSSASIPFPRDTSSARRPGTLDQPMHSALPLGSFLPRLVRARPSSQRACSQCLRTTTLRPFSRARPFSILLSANLPFIQVVRSSSRTIYPGRVSIYSRIHSLRIHTSRSKPI</sequence>
<evidence type="ECO:0000256" key="1">
    <source>
        <dbReference type="SAM" id="MobiDB-lite"/>
    </source>
</evidence>
<keyword evidence="3" id="KW-1185">Reference proteome</keyword>
<evidence type="ECO:0000313" key="2">
    <source>
        <dbReference type="EMBL" id="KAJ7641261.1"/>
    </source>
</evidence>
<name>A0AAD7C7K3_9AGAR</name>
<organism evidence="2 3">
    <name type="scientific">Roridomyces roridus</name>
    <dbReference type="NCBI Taxonomy" id="1738132"/>
    <lineage>
        <taxon>Eukaryota</taxon>
        <taxon>Fungi</taxon>
        <taxon>Dikarya</taxon>
        <taxon>Basidiomycota</taxon>
        <taxon>Agaricomycotina</taxon>
        <taxon>Agaricomycetes</taxon>
        <taxon>Agaricomycetidae</taxon>
        <taxon>Agaricales</taxon>
        <taxon>Marasmiineae</taxon>
        <taxon>Mycenaceae</taxon>
        <taxon>Roridomyces</taxon>
    </lineage>
</organism>
<dbReference type="EMBL" id="JARKIF010000004">
    <property type="protein sequence ID" value="KAJ7641261.1"/>
    <property type="molecule type" value="Genomic_DNA"/>
</dbReference>
<feature type="region of interest" description="Disordered" evidence="1">
    <location>
        <begin position="134"/>
        <end position="222"/>
    </location>
</feature>
<evidence type="ECO:0000313" key="3">
    <source>
        <dbReference type="Proteomes" id="UP001221142"/>
    </source>
</evidence>
<dbReference type="AlphaFoldDB" id="A0AAD7C7K3"/>
<feature type="compositionally biased region" description="Polar residues" evidence="1">
    <location>
        <begin position="1"/>
        <end position="12"/>
    </location>
</feature>
<accession>A0AAD7C7K3</accession>
<gene>
    <name evidence="2" type="ORF">FB45DRAFT_899790</name>
</gene>